<evidence type="ECO:0000313" key="1">
    <source>
        <dbReference type="EMBL" id="GMQ61581.1"/>
    </source>
</evidence>
<gene>
    <name evidence="1" type="ORF">AN2V17_08100</name>
</gene>
<sequence>MKNLQKIASTVLCIILVLAPFSNIAFAESDNEPIYFTLDQASNQFIEKSSYNAPKSIALPGTYETFYIDNKANKLKIISATLNEEETNSLPYTGLKRIKSMANGQTSTTTQNSIYQKTVAMSKAKSSNNAFSFGLGLSSANNDKITSAIQNVLKSFTAFSFSADFSFDRRYTITNKNTRVNKVESQYTKSYTVPNLPNFKGCNSADFYTFTNYYVYDVVAEIIVDGATSNEHIGYTSVYNTYKHKRPHSSIYTCGYCGKEIRGCDMRLPFIEDPPEEYDNEIVHVNLANGHSGHCGRNMWDLVVRDGYYKKYDPNCNTIVNYKFYWPVVEGVVVPWKVDGPNDFILNKPVHLVPSGIEEIIYQDNKYYKFVVTESPLKNAYDSISLPGEQLGDPVLPGSTQTVKIARDVTVSSTTEKTKITNKKMSTSLLAKFKNFISLSAGYKRNKQYIDTSSVNETEIESYSETNKYVLPSWFSENGYEGTRIHLTKDTMSYEVTGEIIPINSDGTLDTANKGILTYTQKKEFPRIYANPFDVAP</sequence>
<keyword evidence="2" id="KW-1185">Reference proteome</keyword>
<evidence type="ECO:0000313" key="2">
    <source>
        <dbReference type="Proteomes" id="UP001374599"/>
    </source>
</evidence>
<dbReference type="Proteomes" id="UP001374599">
    <property type="component" value="Unassembled WGS sequence"/>
</dbReference>
<reference evidence="1" key="1">
    <citation type="submission" date="2023-09" db="EMBL/GenBank/DDBJ databases">
        <title>Vallitalea sediminicola and Vallitalea maricola sp. nov., anaerobic bacteria isolated from marine sediment.</title>
        <authorList>
            <person name="Hirano S."/>
            <person name="Maeda A."/>
            <person name="Terahara T."/>
            <person name="Mori K."/>
            <person name="Hamada M."/>
            <person name="Matsumoto R."/>
            <person name="Kobayashi T."/>
        </authorList>
    </citation>
    <scope>NUCLEOTIDE SEQUENCE</scope>
    <source>
        <strain evidence="1">AN17-2</strain>
    </source>
</reference>
<accession>A0ACB5UGJ6</accession>
<proteinExistence type="predicted"/>
<name>A0ACB5UGJ6_9FIRM</name>
<comment type="caution">
    <text evidence="1">The sequence shown here is derived from an EMBL/GenBank/DDBJ whole genome shotgun (WGS) entry which is preliminary data.</text>
</comment>
<organism evidence="1 2">
    <name type="scientific">Vallitalea maricola</name>
    <dbReference type="NCBI Taxonomy" id="3074433"/>
    <lineage>
        <taxon>Bacteria</taxon>
        <taxon>Bacillati</taxon>
        <taxon>Bacillota</taxon>
        <taxon>Clostridia</taxon>
        <taxon>Lachnospirales</taxon>
        <taxon>Vallitaleaceae</taxon>
        <taxon>Vallitalea</taxon>
    </lineage>
</organism>
<dbReference type="EMBL" id="BTPU01000010">
    <property type="protein sequence ID" value="GMQ61581.1"/>
    <property type="molecule type" value="Genomic_DNA"/>
</dbReference>
<protein>
    <submittedName>
        <fullName evidence="1">Uncharacterized protein</fullName>
    </submittedName>
</protein>